<accession>A0A7S8IE94</accession>
<reference evidence="8 9" key="1">
    <citation type="submission" date="2020-02" db="EMBL/GenBank/DDBJ databases">
        <authorList>
            <person name="Zheng R.K."/>
            <person name="Sun C.M."/>
        </authorList>
    </citation>
    <scope>NUCLEOTIDE SEQUENCE [LARGE SCALE GENOMIC DNA]</scope>
    <source>
        <strain evidence="9">rifampicinis</strain>
    </source>
</reference>
<dbReference type="KEGG" id="pmet:G4Y79_22035"/>
<feature type="domain" description="RNA polymerase sigma-70 region 4" evidence="7">
    <location>
        <begin position="139"/>
        <end position="187"/>
    </location>
</feature>
<dbReference type="Gene3D" id="1.10.10.10">
    <property type="entry name" value="Winged helix-like DNA-binding domain superfamily/Winged helix DNA-binding domain"/>
    <property type="match status" value="1"/>
</dbReference>
<dbReference type="NCBIfam" id="TIGR02937">
    <property type="entry name" value="sigma70-ECF"/>
    <property type="match status" value="1"/>
</dbReference>
<dbReference type="InterPro" id="IPR039425">
    <property type="entry name" value="RNA_pol_sigma-70-like"/>
</dbReference>
<dbReference type="SUPFAM" id="SSF88946">
    <property type="entry name" value="Sigma2 domain of RNA polymerase sigma factors"/>
    <property type="match status" value="1"/>
</dbReference>
<dbReference type="GO" id="GO:0003677">
    <property type="term" value="F:DNA binding"/>
    <property type="evidence" value="ECO:0007669"/>
    <property type="project" value="UniProtKB-KW"/>
</dbReference>
<dbReference type="Pfam" id="PF04545">
    <property type="entry name" value="Sigma70_r4"/>
    <property type="match status" value="1"/>
</dbReference>
<evidence type="ECO:0000256" key="4">
    <source>
        <dbReference type="ARBA" id="ARBA00023125"/>
    </source>
</evidence>
<evidence type="ECO:0000256" key="3">
    <source>
        <dbReference type="ARBA" id="ARBA00023082"/>
    </source>
</evidence>
<dbReference type="PANTHER" id="PTHR43133">
    <property type="entry name" value="RNA POLYMERASE ECF-TYPE SIGMA FACTO"/>
    <property type="match status" value="1"/>
</dbReference>
<evidence type="ECO:0000259" key="7">
    <source>
        <dbReference type="Pfam" id="PF04545"/>
    </source>
</evidence>
<keyword evidence="4" id="KW-0238">DNA-binding</keyword>
<dbReference type="Gene3D" id="1.10.1740.10">
    <property type="match status" value="1"/>
</dbReference>
<dbReference type="EMBL" id="CP062983">
    <property type="protein sequence ID" value="QPC82332.1"/>
    <property type="molecule type" value="Genomic_DNA"/>
</dbReference>
<dbReference type="AlphaFoldDB" id="A0A7S8IE94"/>
<protein>
    <submittedName>
        <fullName evidence="8">Sigma-70 family RNA polymerase sigma factor</fullName>
    </submittedName>
</protein>
<organism evidence="8 9">
    <name type="scientific">Phototrophicus methaneseepsis</name>
    <dbReference type="NCBI Taxonomy" id="2710758"/>
    <lineage>
        <taxon>Bacteria</taxon>
        <taxon>Bacillati</taxon>
        <taxon>Chloroflexota</taxon>
        <taxon>Candidatus Thermofontia</taxon>
        <taxon>Phototrophicales</taxon>
        <taxon>Phototrophicaceae</taxon>
        <taxon>Phototrophicus</taxon>
    </lineage>
</organism>
<dbReference type="InterPro" id="IPR036388">
    <property type="entry name" value="WH-like_DNA-bd_sf"/>
</dbReference>
<evidence type="ECO:0000256" key="1">
    <source>
        <dbReference type="ARBA" id="ARBA00010641"/>
    </source>
</evidence>
<dbReference type="GO" id="GO:0006352">
    <property type="term" value="P:DNA-templated transcription initiation"/>
    <property type="evidence" value="ECO:0007669"/>
    <property type="project" value="InterPro"/>
</dbReference>
<dbReference type="InterPro" id="IPR013324">
    <property type="entry name" value="RNA_pol_sigma_r3/r4-like"/>
</dbReference>
<evidence type="ECO:0000259" key="6">
    <source>
        <dbReference type="Pfam" id="PF04542"/>
    </source>
</evidence>
<evidence type="ECO:0000313" key="9">
    <source>
        <dbReference type="Proteomes" id="UP000594468"/>
    </source>
</evidence>
<dbReference type="SUPFAM" id="SSF88659">
    <property type="entry name" value="Sigma3 and sigma4 domains of RNA polymerase sigma factors"/>
    <property type="match status" value="1"/>
</dbReference>
<dbReference type="CDD" id="cd06171">
    <property type="entry name" value="Sigma70_r4"/>
    <property type="match status" value="1"/>
</dbReference>
<dbReference type="InterPro" id="IPR007627">
    <property type="entry name" value="RNA_pol_sigma70_r2"/>
</dbReference>
<keyword evidence="9" id="KW-1185">Reference proteome</keyword>
<dbReference type="PANTHER" id="PTHR43133:SF62">
    <property type="entry name" value="RNA POLYMERASE SIGMA FACTOR SIGZ"/>
    <property type="match status" value="1"/>
</dbReference>
<dbReference type="InterPro" id="IPR014284">
    <property type="entry name" value="RNA_pol_sigma-70_dom"/>
</dbReference>
<evidence type="ECO:0000313" key="8">
    <source>
        <dbReference type="EMBL" id="QPC82332.1"/>
    </source>
</evidence>
<feature type="domain" description="RNA polymerase sigma-70 region 2" evidence="6">
    <location>
        <begin position="35"/>
        <end position="103"/>
    </location>
</feature>
<dbReference type="Pfam" id="PF04542">
    <property type="entry name" value="Sigma70_r2"/>
    <property type="match status" value="1"/>
</dbReference>
<evidence type="ECO:0000256" key="5">
    <source>
        <dbReference type="ARBA" id="ARBA00023163"/>
    </source>
</evidence>
<keyword evidence="5" id="KW-0804">Transcription</keyword>
<dbReference type="GO" id="GO:0016987">
    <property type="term" value="F:sigma factor activity"/>
    <property type="evidence" value="ECO:0007669"/>
    <property type="project" value="UniProtKB-KW"/>
</dbReference>
<dbReference type="InterPro" id="IPR007630">
    <property type="entry name" value="RNA_pol_sigma70_r4"/>
</dbReference>
<gene>
    <name evidence="8" type="ORF">G4Y79_22035</name>
</gene>
<evidence type="ECO:0000256" key="2">
    <source>
        <dbReference type="ARBA" id="ARBA00023015"/>
    </source>
</evidence>
<dbReference type="Proteomes" id="UP000594468">
    <property type="component" value="Chromosome"/>
</dbReference>
<comment type="similarity">
    <text evidence="1">Belongs to the sigma-70 factor family. ECF subfamily.</text>
</comment>
<keyword evidence="2" id="KW-0805">Transcription regulation</keyword>
<proteinExistence type="inferred from homology"/>
<dbReference type="InterPro" id="IPR013325">
    <property type="entry name" value="RNA_pol_sigma_r2"/>
</dbReference>
<dbReference type="RefSeq" id="WP_195170401.1">
    <property type="nucleotide sequence ID" value="NZ_CP062983.1"/>
</dbReference>
<sequence>MTNVRQNIMSASMPPDEIALMKRIKAQDENALSELYDLYGSYVYGMAMRVLQNVSLAEEATQDTFMKVWREANSWDPNRGKLVSWLMTIARYTAIDHLRREKRLQPDQSVAMEDMLNLLGTPGMRDRNDLHDSALLKNLMQELPPQQIEAIELAFFQGMTHQDIADHLSEPLGTIKSRIRYGLQTLRGKWLQATSE</sequence>
<name>A0A7S8IE94_9CHLR</name>
<keyword evidence="3" id="KW-0731">Sigma factor</keyword>